<name>A0A9D1M833_9BACT</name>
<feature type="transmembrane region" description="Helical" evidence="1">
    <location>
        <begin position="78"/>
        <end position="97"/>
    </location>
</feature>
<keyword evidence="1" id="KW-0812">Transmembrane</keyword>
<accession>A0A9D1M833</accession>
<keyword evidence="1" id="KW-0472">Membrane</keyword>
<proteinExistence type="predicted"/>
<sequence>MSQVIEHPGTILTIQNGVARIQITQYAACSGCHARSVCLISDCREKVIEVPCSETSWQAGDAVTVTGSEQMGNKAVRLAFLYPSIILFFVLWFVLHYTENELAAGIAALAALIPYYAALYLFKDKLKKQLVFSIKEP</sequence>
<protein>
    <submittedName>
        <fullName evidence="2">SoxR reducing system RseC family protein</fullName>
    </submittedName>
</protein>
<comment type="caution">
    <text evidence="2">The sequence shown here is derived from an EMBL/GenBank/DDBJ whole genome shotgun (WGS) entry which is preliminary data.</text>
</comment>
<evidence type="ECO:0000313" key="2">
    <source>
        <dbReference type="EMBL" id="HIU55290.1"/>
    </source>
</evidence>
<dbReference type="EMBL" id="DVNA01000130">
    <property type="protein sequence ID" value="HIU55290.1"/>
    <property type="molecule type" value="Genomic_DNA"/>
</dbReference>
<feature type="transmembrane region" description="Helical" evidence="1">
    <location>
        <begin position="103"/>
        <end position="122"/>
    </location>
</feature>
<evidence type="ECO:0000313" key="3">
    <source>
        <dbReference type="Proteomes" id="UP000824112"/>
    </source>
</evidence>
<dbReference type="Proteomes" id="UP000824112">
    <property type="component" value="Unassembled WGS sequence"/>
</dbReference>
<gene>
    <name evidence="2" type="ORF">IAB03_05735</name>
</gene>
<dbReference type="Pfam" id="PF04246">
    <property type="entry name" value="RseC_MucC"/>
    <property type="match status" value="1"/>
</dbReference>
<evidence type="ECO:0000256" key="1">
    <source>
        <dbReference type="SAM" id="Phobius"/>
    </source>
</evidence>
<keyword evidence="1" id="KW-1133">Transmembrane helix</keyword>
<organism evidence="2 3">
    <name type="scientific">Candidatus Gallibacteroides avistercoris</name>
    <dbReference type="NCBI Taxonomy" id="2840833"/>
    <lineage>
        <taxon>Bacteria</taxon>
        <taxon>Pseudomonadati</taxon>
        <taxon>Bacteroidota</taxon>
        <taxon>Bacteroidia</taxon>
        <taxon>Bacteroidales</taxon>
        <taxon>Bacteroidaceae</taxon>
        <taxon>Bacteroidaceae incertae sedis</taxon>
        <taxon>Candidatus Gallibacteroides</taxon>
    </lineage>
</organism>
<reference evidence="2" key="1">
    <citation type="submission" date="2020-10" db="EMBL/GenBank/DDBJ databases">
        <authorList>
            <person name="Gilroy R."/>
        </authorList>
    </citation>
    <scope>NUCLEOTIDE SEQUENCE</scope>
    <source>
        <strain evidence="2">CHK158-818</strain>
    </source>
</reference>
<reference evidence="2" key="2">
    <citation type="journal article" date="2021" name="PeerJ">
        <title>Extensive microbial diversity within the chicken gut microbiome revealed by metagenomics and culture.</title>
        <authorList>
            <person name="Gilroy R."/>
            <person name="Ravi A."/>
            <person name="Getino M."/>
            <person name="Pursley I."/>
            <person name="Horton D.L."/>
            <person name="Alikhan N.F."/>
            <person name="Baker D."/>
            <person name="Gharbi K."/>
            <person name="Hall N."/>
            <person name="Watson M."/>
            <person name="Adriaenssens E.M."/>
            <person name="Foster-Nyarko E."/>
            <person name="Jarju S."/>
            <person name="Secka A."/>
            <person name="Antonio M."/>
            <person name="Oren A."/>
            <person name="Chaudhuri R.R."/>
            <person name="La Ragione R."/>
            <person name="Hildebrand F."/>
            <person name="Pallen M.J."/>
        </authorList>
    </citation>
    <scope>NUCLEOTIDE SEQUENCE</scope>
    <source>
        <strain evidence="2">CHK158-818</strain>
    </source>
</reference>
<dbReference type="AlphaFoldDB" id="A0A9D1M833"/>